<dbReference type="SUPFAM" id="SSF47090">
    <property type="entry name" value="PGBD-like"/>
    <property type="match status" value="2"/>
</dbReference>
<protein>
    <recommendedName>
        <fullName evidence="1">Peptidoglycan binding-like domain-containing protein</fullName>
    </recommendedName>
</protein>
<gene>
    <name evidence="2" type="ORF">NOSIN_24390</name>
</gene>
<dbReference type="InterPro" id="IPR002477">
    <property type="entry name" value="Peptidoglycan-bd-like"/>
</dbReference>
<proteinExistence type="predicted"/>
<dbReference type="InterPro" id="IPR036366">
    <property type="entry name" value="PGBDSf"/>
</dbReference>
<dbReference type="Proteomes" id="UP000189004">
    <property type="component" value="Unassembled WGS sequence"/>
</dbReference>
<comment type="caution">
    <text evidence="2">The sequence shown here is derived from an EMBL/GenBank/DDBJ whole genome shotgun (WGS) entry which is preliminary data.</text>
</comment>
<dbReference type="Pfam" id="PF01471">
    <property type="entry name" value="PG_binding_1"/>
    <property type="match status" value="2"/>
</dbReference>
<sequence length="158" mass="17186">MTNTHSETKRNTAVAAEWPELSEGQRTWRVAVVEYVLADLGYYGLRTVDERFGPALTEALTAYRADRGLEDDTGRIDAATWEQLTEDFGVVVQGHEGSRVRAVQYALNEGHGGGLAVDGIFGSATRSAVVSFQREAELRIVDGKVGPETFTALIIRGA</sequence>
<dbReference type="InterPro" id="IPR036365">
    <property type="entry name" value="PGBD-like_sf"/>
</dbReference>
<dbReference type="RefSeq" id="WP_077693025.1">
    <property type="nucleotide sequence ID" value="NZ_MCOK01000001.1"/>
</dbReference>
<evidence type="ECO:0000313" key="2">
    <source>
        <dbReference type="EMBL" id="OOC56579.1"/>
    </source>
</evidence>
<keyword evidence="3" id="KW-1185">Reference proteome</keyword>
<dbReference type="STRING" id="501010.NOSIN_24390"/>
<name>A0A1V3C7W2_9ACTN</name>
<feature type="domain" description="Peptidoglycan binding-like" evidence="1">
    <location>
        <begin position="97"/>
        <end position="153"/>
    </location>
</feature>
<evidence type="ECO:0000313" key="3">
    <source>
        <dbReference type="Proteomes" id="UP000189004"/>
    </source>
</evidence>
<evidence type="ECO:0000259" key="1">
    <source>
        <dbReference type="Pfam" id="PF01471"/>
    </source>
</evidence>
<dbReference type="OrthoDB" id="3680517at2"/>
<dbReference type="Gene3D" id="1.10.101.10">
    <property type="entry name" value="PGBD-like superfamily/PGBD"/>
    <property type="match status" value="2"/>
</dbReference>
<accession>A0A1V3C7W2</accession>
<feature type="domain" description="Peptidoglycan binding-like" evidence="1">
    <location>
        <begin position="30"/>
        <end position="84"/>
    </location>
</feature>
<reference evidence="3" key="1">
    <citation type="submission" date="2016-08" db="EMBL/GenBank/DDBJ databases">
        <authorList>
            <person name="Tokovenko B."/>
            <person name="Kalinowski J."/>
        </authorList>
    </citation>
    <scope>NUCLEOTIDE SEQUENCE [LARGE SCALE GENOMIC DNA]</scope>
    <source>
        <strain evidence="3">UTMC102</strain>
    </source>
</reference>
<organism evidence="2 3">
    <name type="scientific">Nocardiopsis sinuspersici</name>
    <dbReference type="NCBI Taxonomy" id="501010"/>
    <lineage>
        <taxon>Bacteria</taxon>
        <taxon>Bacillati</taxon>
        <taxon>Actinomycetota</taxon>
        <taxon>Actinomycetes</taxon>
        <taxon>Streptosporangiales</taxon>
        <taxon>Nocardiopsidaceae</taxon>
        <taxon>Nocardiopsis</taxon>
    </lineage>
</organism>
<dbReference type="AlphaFoldDB" id="A0A1V3C7W2"/>
<dbReference type="EMBL" id="MCOK01000001">
    <property type="protein sequence ID" value="OOC56579.1"/>
    <property type="molecule type" value="Genomic_DNA"/>
</dbReference>